<accession>A0A161MPK7</accession>
<evidence type="ECO:0000313" key="3">
    <source>
        <dbReference type="EMBL" id="JAS00149.1"/>
    </source>
</evidence>
<dbReference type="AlphaFoldDB" id="A0A161MPK7"/>
<name>A0A161MPK7_TRIIF</name>
<feature type="non-terminal residue" evidence="3">
    <location>
        <position position="150"/>
    </location>
</feature>
<dbReference type="GO" id="GO:0005634">
    <property type="term" value="C:nucleus"/>
    <property type="evidence" value="ECO:0007669"/>
    <property type="project" value="InterPro"/>
</dbReference>
<reference evidence="3" key="1">
    <citation type="submission" date="2016-04" db="EMBL/GenBank/DDBJ databases">
        <authorList>
            <person name="Calderon-Fernandez G.M.Sr."/>
        </authorList>
    </citation>
    <scope>NUCLEOTIDE SEQUENCE</scope>
    <source>
        <strain evidence="3">Int1</strain>
        <tissue evidence="3">Integument</tissue>
    </source>
</reference>
<evidence type="ECO:0000259" key="2">
    <source>
        <dbReference type="Pfam" id="PF01858"/>
    </source>
</evidence>
<feature type="non-terminal residue" evidence="3">
    <location>
        <position position="1"/>
    </location>
</feature>
<dbReference type="GO" id="GO:0051726">
    <property type="term" value="P:regulation of cell cycle"/>
    <property type="evidence" value="ECO:0007669"/>
    <property type="project" value="InterPro"/>
</dbReference>
<organism evidence="3">
    <name type="scientific">Triatoma infestans</name>
    <name type="common">Assassin bug</name>
    <dbReference type="NCBI Taxonomy" id="30076"/>
    <lineage>
        <taxon>Eukaryota</taxon>
        <taxon>Metazoa</taxon>
        <taxon>Ecdysozoa</taxon>
        <taxon>Arthropoda</taxon>
        <taxon>Hexapoda</taxon>
        <taxon>Insecta</taxon>
        <taxon>Pterygota</taxon>
        <taxon>Neoptera</taxon>
        <taxon>Paraneoptera</taxon>
        <taxon>Hemiptera</taxon>
        <taxon>Heteroptera</taxon>
        <taxon>Panheteroptera</taxon>
        <taxon>Cimicomorpha</taxon>
        <taxon>Reduviidae</taxon>
        <taxon>Triatominae</taxon>
        <taxon>Triatoma</taxon>
    </lineage>
</organism>
<dbReference type="Gene3D" id="1.10.472.10">
    <property type="entry name" value="Cyclin-like"/>
    <property type="match status" value="1"/>
</dbReference>
<protein>
    <submittedName>
        <fullName evidence="3">Retinoblastoma-like protein 1</fullName>
    </submittedName>
</protein>
<sequence>GDGTLEEVALERKKKEVMPASAPPPSTENISTVSAASVMPPPPFLDNSAQTIATLHSMLHSQEPAPSEYFIGIIKSCKAPPKIEKFVLELIKQILDFLKSNTNEEISDQALEATGDMILKMFYKLIDCILPEETEKPAFDPNILLNQDVF</sequence>
<feature type="domain" description="Retinoblastoma-associated protein A-box" evidence="2">
    <location>
        <begin position="45"/>
        <end position="150"/>
    </location>
</feature>
<dbReference type="Pfam" id="PF01858">
    <property type="entry name" value="RB_A"/>
    <property type="match status" value="1"/>
</dbReference>
<evidence type="ECO:0000256" key="1">
    <source>
        <dbReference type="SAM" id="MobiDB-lite"/>
    </source>
</evidence>
<proteinExistence type="predicted"/>
<feature type="region of interest" description="Disordered" evidence="1">
    <location>
        <begin position="11"/>
        <end position="31"/>
    </location>
</feature>
<dbReference type="InterPro" id="IPR002720">
    <property type="entry name" value="RB_A"/>
</dbReference>
<reference evidence="3" key="2">
    <citation type="journal article" date="2017" name="J. Med. Entomol.">
        <title>Transcriptome Analysis of the Triatoma infestans (Hemiptera: Reduviidae) Integument.</title>
        <authorList>
            <person name="Calderon-Fernandez G.M."/>
            <person name="Moriconi D.E."/>
            <person name="Dulbecco A.B."/>
            <person name="Juarez M.P."/>
        </authorList>
    </citation>
    <scope>NUCLEOTIDE SEQUENCE</scope>
    <source>
        <strain evidence="3">Int1</strain>
        <tissue evidence="3">Integument</tissue>
    </source>
</reference>
<dbReference type="EMBL" id="GEMB01003059">
    <property type="protein sequence ID" value="JAS00149.1"/>
    <property type="molecule type" value="Transcribed_RNA"/>
</dbReference>